<reference evidence="2" key="2">
    <citation type="submission" date="2008-08" db="EMBL/GenBank/DDBJ databases">
        <authorList>
            <consortium name="Diatom Consortium"/>
            <person name="Grigoriev I."/>
            <person name="Grimwood J."/>
            <person name="Kuo A."/>
            <person name="Otillar R.P."/>
            <person name="Salamov A."/>
            <person name="Detter J.C."/>
            <person name="Lindquist E."/>
            <person name="Shapiro H."/>
            <person name="Lucas S."/>
            <person name="Glavina del Rio T."/>
            <person name="Pitluck S."/>
            <person name="Rokhsar D."/>
            <person name="Bowler C."/>
        </authorList>
    </citation>
    <scope>GENOME REANNOTATION</scope>
    <source>
        <strain evidence="2">CCAP 1055/1</strain>
    </source>
</reference>
<evidence type="ECO:0000313" key="1">
    <source>
        <dbReference type="EMBL" id="EEC43456.1"/>
    </source>
</evidence>
<sequence length="266" mass="30749">MRKQAKNLINADMNVMMTRRRNRSVRFTEEIDVFEVECFREHLNRCWYQNDDYRDFSLDRKACVVAYRKVAAKNRQHQLSEDVQLCLLGLESSLSMDVRELSAERRAEIVHGVLLEQEAQWTGGYSDQDQIRLVSIGCSTEAVVEAIERAVFDTSDRRLPFTEKLRLGTGGTATTSIWGDQANMCSSPLIPRRQASKRLVKEPSFRATLTGKSSIRMQTSERLDSRPSLPQKKPSLRFLEALNRRDYRPQSITRQPSLRYEVSLIQ</sequence>
<dbReference type="AlphaFoldDB" id="B7GD86"/>
<dbReference type="GeneID" id="7198872"/>
<proteinExistence type="predicted"/>
<organism evidence="1 2">
    <name type="scientific">Phaeodactylum tricornutum (strain CCAP 1055/1)</name>
    <dbReference type="NCBI Taxonomy" id="556484"/>
    <lineage>
        <taxon>Eukaryota</taxon>
        <taxon>Sar</taxon>
        <taxon>Stramenopiles</taxon>
        <taxon>Ochrophyta</taxon>
        <taxon>Bacillariophyta</taxon>
        <taxon>Bacillariophyceae</taxon>
        <taxon>Bacillariophycidae</taxon>
        <taxon>Naviculales</taxon>
        <taxon>Phaeodactylaceae</taxon>
        <taxon>Phaeodactylum</taxon>
    </lineage>
</organism>
<dbReference type="InParanoid" id="B7GD86"/>
<keyword evidence="2" id="KW-1185">Reference proteome</keyword>
<dbReference type="PaxDb" id="2850-Phatr50187"/>
<dbReference type="HOGENOM" id="CLU_1047530_0_0_1"/>
<protein>
    <submittedName>
        <fullName evidence="1">Uncharacterized protein</fullName>
    </submittedName>
</protein>
<accession>B7GD86</accession>
<name>B7GD86_PHATC</name>
<gene>
    <name evidence="1" type="ORF">PHATRDRAFT_50187</name>
</gene>
<reference evidence="1 2" key="1">
    <citation type="journal article" date="2008" name="Nature">
        <title>The Phaeodactylum genome reveals the evolutionary history of diatom genomes.</title>
        <authorList>
            <person name="Bowler C."/>
            <person name="Allen A.E."/>
            <person name="Badger J.H."/>
            <person name="Grimwood J."/>
            <person name="Jabbari K."/>
            <person name="Kuo A."/>
            <person name="Maheswari U."/>
            <person name="Martens C."/>
            <person name="Maumus F."/>
            <person name="Otillar R.P."/>
            <person name="Rayko E."/>
            <person name="Salamov A."/>
            <person name="Vandepoele K."/>
            <person name="Beszteri B."/>
            <person name="Gruber A."/>
            <person name="Heijde M."/>
            <person name="Katinka M."/>
            <person name="Mock T."/>
            <person name="Valentin K."/>
            <person name="Verret F."/>
            <person name="Berges J.A."/>
            <person name="Brownlee C."/>
            <person name="Cadoret J.P."/>
            <person name="Chiovitti A."/>
            <person name="Choi C.J."/>
            <person name="Coesel S."/>
            <person name="De Martino A."/>
            <person name="Detter J.C."/>
            <person name="Durkin C."/>
            <person name="Falciatore A."/>
            <person name="Fournet J."/>
            <person name="Haruta M."/>
            <person name="Huysman M.J."/>
            <person name="Jenkins B.D."/>
            <person name="Jiroutova K."/>
            <person name="Jorgensen R.E."/>
            <person name="Joubert Y."/>
            <person name="Kaplan A."/>
            <person name="Kroger N."/>
            <person name="Kroth P.G."/>
            <person name="La Roche J."/>
            <person name="Lindquist E."/>
            <person name="Lommer M."/>
            <person name="Martin-Jezequel V."/>
            <person name="Lopez P.J."/>
            <person name="Lucas S."/>
            <person name="Mangogna M."/>
            <person name="McGinnis K."/>
            <person name="Medlin L.K."/>
            <person name="Montsant A."/>
            <person name="Oudot-Le Secq M.P."/>
            <person name="Napoli C."/>
            <person name="Obornik M."/>
            <person name="Parker M.S."/>
            <person name="Petit J.L."/>
            <person name="Porcel B.M."/>
            <person name="Poulsen N."/>
            <person name="Robison M."/>
            <person name="Rychlewski L."/>
            <person name="Rynearson T.A."/>
            <person name="Schmutz J."/>
            <person name="Shapiro H."/>
            <person name="Siaut M."/>
            <person name="Stanley M."/>
            <person name="Sussman M.R."/>
            <person name="Taylor A.R."/>
            <person name="Vardi A."/>
            <person name="von Dassow P."/>
            <person name="Vyverman W."/>
            <person name="Willis A."/>
            <person name="Wyrwicz L.S."/>
            <person name="Rokhsar D.S."/>
            <person name="Weissenbach J."/>
            <person name="Armbrust E.V."/>
            <person name="Green B.R."/>
            <person name="Van de Peer Y."/>
            <person name="Grigoriev I.V."/>
        </authorList>
    </citation>
    <scope>NUCLEOTIDE SEQUENCE [LARGE SCALE GENOMIC DNA]</scope>
    <source>
        <strain evidence="1 2">CCAP 1055/1</strain>
    </source>
</reference>
<dbReference type="KEGG" id="pti:PHATRDRAFT_50187"/>
<evidence type="ECO:0000313" key="2">
    <source>
        <dbReference type="Proteomes" id="UP000000759"/>
    </source>
</evidence>
<dbReference type="EMBL" id="CM000629">
    <property type="protein sequence ID" value="EEC43456.1"/>
    <property type="molecule type" value="Genomic_DNA"/>
</dbReference>
<dbReference type="RefSeq" id="XP_002185009.1">
    <property type="nucleotide sequence ID" value="XM_002184973.1"/>
</dbReference>
<dbReference type="Proteomes" id="UP000000759">
    <property type="component" value="Chromosome 27"/>
</dbReference>